<dbReference type="Proteomes" id="UP001221898">
    <property type="component" value="Unassembled WGS sequence"/>
</dbReference>
<feature type="region of interest" description="Disordered" evidence="1">
    <location>
        <begin position="48"/>
        <end position="68"/>
    </location>
</feature>
<proteinExistence type="predicted"/>
<sequence length="111" mass="12058">MRSWHSRSAVPGGMECHMVPLCGGQPGGAARDCGLSTFPRAVPSLCLPQHQPRPSPHDSALGASQRARRSVSAITATVKSASHFFTLHSRHSERHPCHNFNIAIYLRASTY</sequence>
<comment type="caution">
    <text evidence="2">The sequence shown here is derived from an EMBL/GenBank/DDBJ whole genome shotgun (WGS) entry which is preliminary data.</text>
</comment>
<gene>
    <name evidence="2" type="ORF">AAFF_G00051840</name>
</gene>
<evidence type="ECO:0000313" key="2">
    <source>
        <dbReference type="EMBL" id="KAJ8414314.1"/>
    </source>
</evidence>
<dbReference type="EMBL" id="JAINUG010000013">
    <property type="protein sequence ID" value="KAJ8414314.1"/>
    <property type="molecule type" value="Genomic_DNA"/>
</dbReference>
<name>A0AAD7WZX8_9TELE</name>
<evidence type="ECO:0000256" key="1">
    <source>
        <dbReference type="SAM" id="MobiDB-lite"/>
    </source>
</evidence>
<protein>
    <submittedName>
        <fullName evidence="2">Uncharacterized protein</fullName>
    </submittedName>
</protein>
<reference evidence="2" key="1">
    <citation type="journal article" date="2023" name="Science">
        <title>Genome structures resolve the early diversification of teleost fishes.</title>
        <authorList>
            <person name="Parey E."/>
            <person name="Louis A."/>
            <person name="Montfort J."/>
            <person name="Bouchez O."/>
            <person name="Roques C."/>
            <person name="Iampietro C."/>
            <person name="Lluch J."/>
            <person name="Castinel A."/>
            <person name="Donnadieu C."/>
            <person name="Desvignes T."/>
            <person name="Floi Bucao C."/>
            <person name="Jouanno E."/>
            <person name="Wen M."/>
            <person name="Mejri S."/>
            <person name="Dirks R."/>
            <person name="Jansen H."/>
            <person name="Henkel C."/>
            <person name="Chen W.J."/>
            <person name="Zahm M."/>
            <person name="Cabau C."/>
            <person name="Klopp C."/>
            <person name="Thompson A.W."/>
            <person name="Robinson-Rechavi M."/>
            <person name="Braasch I."/>
            <person name="Lecointre G."/>
            <person name="Bobe J."/>
            <person name="Postlethwait J.H."/>
            <person name="Berthelot C."/>
            <person name="Roest Crollius H."/>
            <person name="Guiguen Y."/>
        </authorList>
    </citation>
    <scope>NUCLEOTIDE SEQUENCE</scope>
    <source>
        <strain evidence="2">NC1722</strain>
    </source>
</reference>
<evidence type="ECO:0000313" key="3">
    <source>
        <dbReference type="Proteomes" id="UP001221898"/>
    </source>
</evidence>
<keyword evidence="3" id="KW-1185">Reference proteome</keyword>
<organism evidence="2 3">
    <name type="scientific">Aldrovandia affinis</name>
    <dbReference type="NCBI Taxonomy" id="143900"/>
    <lineage>
        <taxon>Eukaryota</taxon>
        <taxon>Metazoa</taxon>
        <taxon>Chordata</taxon>
        <taxon>Craniata</taxon>
        <taxon>Vertebrata</taxon>
        <taxon>Euteleostomi</taxon>
        <taxon>Actinopterygii</taxon>
        <taxon>Neopterygii</taxon>
        <taxon>Teleostei</taxon>
        <taxon>Notacanthiformes</taxon>
        <taxon>Halosauridae</taxon>
        <taxon>Aldrovandia</taxon>
    </lineage>
</organism>
<dbReference type="AlphaFoldDB" id="A0AAD7WZX8"/>
<accession>A0AAD7WZX8</accession>